<evidence type="ECO:0000313" key="5">
    <source>
        <dbReference type="Proteomes" id="UP000320762"/>
    </source>
</evidence>
<evidence type="ECO:0000256" key="2">
    <source>
        <dbReference type="SAM" id="MobiDB-lite"/>
    </source>
</evidence>
<reference evidence="4 5" key="1">
    <citation type="journal article" date="2019" name="New Phytol.">
        <title>Comparative genomics reveals unique wood-decay strategies and fruiting body development in the Schizophyllaceae.</title>
        <authorList>
            <person name="Almasi E."/>
            <person name="Sahu N."/>
            <person name="Krizsan K."/>
            <person name="Balint B."/>
            <person name="Kovacs G.M."/>
            <person name="Kiss B."/>
            <person name="Cseklye J."/>
            <person name="Drula E."/>
            <person name="Henrissat B."/>
            <person name="Nagy I."/>
            <person name="Chovatia M."/>
            <person name="Adam C."/>
            <person name="LaButti K."/>
            <person name="Lipzen A."/>
            <person name="Riley R."/>
            <person name="Grigoriev I.V."/>
            <person name="Nagy L.G."/>
        </authorList>
    </citation>
    <scope>NUCLEOTIDE SEQUENCE [LARGE SCALE GENOMIC DNA]</scope>
    <source>
        <strain evidence="4 5">NL-1724</strain>
    </source>
</reference>
<accession>A0A550C0F0</accession>
<evidence type="ECO:0000313" key="4">
    <source>
        <dbReference type="EMBL" id="TRM58274.1"/>
    </source>
</evidence>
<dbReference type="InterPro" id="IPR035441">
    <property type="entry name" value="TFIIS/LEDGF_dom_sf"/>
</dbReference>
<gene>
    <name evidence="4" type="ORF">BD626DRAFT_634158</name>
</gene>
<dbReference type="Proteomes" id="UP000320762">
    <property type="component" value="Unassembled WGS sequence"/>
</dbReference>
<protein>
    <recommendedName>
        <fullName evidence="3">TFIIS N-terminal domain-containing protein</fullName>
    </recommendedName>
</protein>
<proteinExistence type="predicted"/>
<evidence type="ECO:0000256" key="1">
    <source>
        <dbReference type="PROSITE-ProRule" id="PRU00649"/>
    </source>
</evidence>
<feature type="region of interest" description="Disordered" evidence="2">
    <location>
        <begin position="38"/>
        <end position="150"/>
    </location>
</feature>
<dbReference type="Pfam" id="PF08711">
    <property type="entry name" value="Med26"/>
    <property type="match status" value="1"/>
</dbReference>
<dbReference type="Gene3D" id="1.20.930.10">
    <property type="entry name" value="Conserved domain common to transcription factors TFIIS, elongin A, CRSP70"/>
    <property type="match status" value="1"/>
</dbReference>
<keyword evidence="1" id="KW-0539">Nucleus</keyword>
<dbReference type="AlphaFoldDB" id="A0A550C0F0"/>
<dbReference type="InterPro" id="IPR017923">
    <property type="entry name" value="TFIIS_N"/>
</dbReference>
<dbReference type="OrthoDB" id="2993784at2759"/>
<name>A0A550C0F0_9AGAR</name>
<organism evidence="4 5">
    <name type="scientific">Schizophyllum amplum</name>
    <dbReference type="NCBI Taxonomy" id="97359"/>
    <lineage>
        <taxon>Eukaryota</taxon>
        <taxon>Fungi</taxon>
        <taxon>Dikarya</taxon>
        <taxon>Basidiomycota</taxon>
        <taxon>Agaricomycotina</taxon>
        <taxon>Agaricomycetes</taxon>
        <taxon>Agaricomycetidae</taxon>
        <taxon>Agaricales</taxon>
        <taxon>Schizophyllaceae</taxon>
        <taxon>Schizophyllum</taxon>
    </lineage>
</organism>
<evidence type="ECO:0000259" key="3">
    <source>
        <dbReference type="PROSITE" id="PS51319"/>
    </source>
</evidence>
<dbReference type="EMBL" id="VDMD01000037">
    <property type="protein sequence ID" value="TRM58274.1"/>
    <property type="molecule type" value="Genomic_DNA"/>
</dbReference>
<dbReference type="SUPFAM" id="SSF47676">
    <property type="entry name" value="Conserved domain common to transcription factors TFIIS, elongin A, CRSP70"/>
    <property type="match status" value="1"/>
</dbReference>
<sequence>MPPAVLARSKIGLAVGRLREHQEPEVRDFAVELVKRWRTNVKRSESPSKTTQISRKEGELRARPSVSGRVKRRTSSSKEAKKAQKESSSASARSEAAPTKMGPPPEPASRGRKAARADKGKSNASASASVSARSQRSVSNAMSVDEARGAEEPTRIFATDGLGKASALHEVPLRALTIELLYDALVAGAGQLSSKSILPIAAAIEDELFAGAGSSEDEYVEWTHSAFLALSTAAHISSVRSDLLAGSMGADDFVDYISRAEE</sequence>
<feature type="compositionally biased region" description="Basic and acidic residues" evidence="2">
    <location>
        <begin position="76"/>
        <end position="85"/>
    </location>
</feature>
<dbReference type="GO" id="GO:0005634">
    <property type="term" value="C:nucleus"/>
    <property type="evidence" value="ECO:0007669"/>
    <property type="project" value="UniProtKB-SubCell"/>
</dbReference>
<comment type="subcellular location">
    <subcellularLocation>
        <location evidence="1">Nucleus</location>
    </subcellularLocation>
</comment>
<comment type="caution">
    <text evidence="4">The sequence shown here is derived from an EMBL/GenBank/DDBJ whole genome shotgun (WGS) entry which is preliminary data.</text>
</comment>
<feature type="domain" description="TFIIS N-terminal" evidence="3">
    <location>
        <begin position="1"/>
        <end position="44"/>
    </location>
</feature>
<feature type="compositionally biased region" description="Low complexity" evidence="2">
    <location>
        <begin position="122"/>
        <end position="141"/>
    </location>
</feature>
<keyword evidence="5" id="KW-1185">Reference proteome</keyword>
<feature type="compositionally biased region" description="Low complexity" evidence="2">
    <location>
        <begin position="86"/>
        <end position="97"/>
    </location>
</feature>
<dbReference type="PROSITE" id="PS51319">
    <property type="entry name" value="TFIIS_N"/>
    <property type="match status" value="1"/>
</dbReference>